<evidence type="ECO:0000256" key="9">
    <source>
        <dbReference type="ARBA" id="ARBA00023136"/>
    </source>
</evidence>
<evidence type="ECO:0000256" key="3">
    <source>
        <dbReference type="ARBA" id="ARBA00022448"/>
    </source>
</evidence>
<dbReference type="Gene3D" id="3.30.1150.10">
    <property type="match status" value="1"/>
</dbReference>
<keyword evidence="6 11" id="KW-0812">Transmembrane</keyword>
<feature type="domain" description="TonB C-terminal" evidence="12">
    <location>
        <begin position="208"/>
        <end position="270"/>
    </location>
</feature>
<organism evidence="13 14">
    <name type="scientific">Dechloromonas hankyongensis</name>
    <dbReference type="NCBI Taxonomy" id="2908002"/>
    <lineage>
        <taxon>Bacteria</taxon>
        <taxon>Pseudomonadati</taxon>
        <taxon>Pseudomonadota</taxon>
        <taxon>Betaproteobacteria</taxon>
        <taxon>Rhodocyclales</taxon>
        <taxon>Azonexaceae</taxon>
        <taxon>Dechloromonas</taxon>
    </lineage>
</organism>
<dbReference type="PANTHER" id="PTHR33446:SF11">
    <property type="entry name" value="TONB3"/>
    <property type="match status" value="1"/>
</dbReference>
<dbReference type="RefSeq" id="WP_275706535.1">
    <property type="nucleotide sequence ID" value="NZ_JAKLTN010000001.1"/>
</dbReference>
<keyword evidence="7" id="KW-0653">Protein transport</keyword>
<dbReference type="InterPro" id="IPR051045">
    <property type="entry name" value="TonB-dependent_transducer"/>
</dbReference>
<protein>
    <submittedName>
        <fullName evidence="13">TonB family protein</fullName>
    </submittedName>
</protein>
<name>A0ABS9JX80_9RHOO</name>
<keyword evidence="14" id="KW-1185">Reference proteome</keyword>
<feature type="region of interest" description="Disordered" evidence="10">
    <location>
        <begin position="74"/>
        <end position="103"/>
    </location>
</feature>
<evidence type="ECO:0000313" key="14">
    <source>
        <dbReference type="Proteomes" id="UP001165384"/>
    </source>
</evidence>
<dbReference type="InterPro" id="IPR037682">
    <property type="entry name" value="TonB_C"/>
</dbReference>
<evidence type="ECO:0000256" key="2">
    <source>
        <dbReference type="ARBA" id="ARBA00006555"/>
    </source>
</evidence>
<keyword evidence="9 11" id="KW-0472">Membrane</keyword>
<dbReference type="Pfam" id="PF03544">
    <property type="entry name" value="TonB_C"/>
    <property type="match status" value="1"/>
</dbReference>
<gene>
    <name evidence="13" type="ORF">LZ012_00765</name>
</gene>
<evidence type="ECO:0000256" key="11">
    <source>
        <dbReference type="SAM" id="Phobius"/>
    </source>
</evidence>
<evidence type="ECO:0000256" key="6">
    <source>
        <dbReference type="ARBA" id="ARBA00022692"/>
    </source>
</evidence>
<feature type="transmembrane region" description="Helical" evidence="11">
    <location>
        <begin position="20"/>
        <end position="40"/>
    </location>
</feature>
<dbReference type="InterPro" id="IPR006260">
    <property type="entry name" value="TonB/TolA_C"/>
</dbReference>
<evidence type="ECO:0000259" key="12">
    <source>
        <dbReference type="Pfam" id="PF03544"/>
    </source>
</evidence>
<dbReference type="NCBIfam" id="TIGR01352">
    <property type="entry name" value="tonB_Cterm"/>
    <property type="match status" value="1"/>
</dbReference>
<evidence type="ECO:0000256" key="8">
    <source>
        <dbReference type="ARBA" id="ARBA00022989"/>
    </source>
</evidence>
<sequence>MKPAVSPRRARAAEQDRRLWMALAISLAVHALLLALHFQFPEASKAMQEKAMDIILVNAKSHRKPHDAQALAQANLDGGGNTDDNRRAKTPLPPTQRQTEGNDIQQMQRRVQELETAQQKLLTQAKSLRNVAAAKTVSEQPSPVPSLSGLDLAESARAMARLEGEIAKTADEYNKKPRKKFVGARAEEYALAAYLDAWKQKIERIGTLNYPPEARGKLYGAVVIFVELRAEDGSLYSAEISKSSGHKVLDQAALRILRMSAPFGAIPAQGLGGATVLSFARTWYFTQGDSLNTAVSK</sequence>
<keyword evidence="4" id="KW-1003">Cell membrane</keyword>
<accession>A0ABS9JX80</accession>
<dbReference type="SUPFAM" id="SSF74653">
    <property type="entry name" value="TolA/TonB C-terminal domain"/>
    <property type="match status" value="1"/>
</dbReference>
<comment type="subcellular location">
    <subcellularLocation>
        <location evidence="1">Cell inner membrane</location>
        <topology evidence="1">Single-pass membrane protein</topology>
        <orientation evidence="1">Periplasmic side</orientation>
    </subcellularLocation>
</comment>
<evidence type="ECO:0000256" key="1">
    <source>
        <dbReference type="ARBA" id="ARBA00004383"/>
    </source>
</evidence>
<evidence type="ECO:0000256" key="7">
    <source>
        <dbReference type="ARBA" id="ARBA00022927"/>
    </source>
</evidence>
<evidence type="ECO:0000256" key="4">
    <source>
        <dbReference type="ARBA" id="ARBA00022475"/>
    </source>
</evidence>
<reference evidence="13" key="1">
    <citation type="submission" date="2022-01" db="EMBL/GenBank/DDBJ databases">
        <authorList>
            <person name="Jo J.-H."/>
            <person name="Im W.-T."/>
        </authorList>
    </citation>
    <scope>NUCLEOTIDE SEQUENCE</scope>
    <source>
        <strain evidence="13">XY25</strain>
    </source>
</reference>
<dbReference type="PANTHER" id="PTHR33446">
    <property type="entry name" value="PROTEIN TONB-RELATED"/>
    <property type="match status" value="1"/>
</dbReference>
<keyword evidence="8 11" id="KW-1133">Transmembrane helix</keyword>
<dbReference type="EMBL" id="JAKLTN010000001">
    <property type="protein sequence ID" value="MCG2575520.1"/>
    <property type="molecule type" value="Genomic_DNA"/>
</dbReference>
<keyword evidence="3" id="KW-0813">Transport</keyword>
<evidence type="ECO:0000256" key="10">
    <source>
        <dbReference type="SAM" id="MobiDB-lite"/>
    </source>
</evidence>
<comment type="similarity">
    <text evidence="2">Belongs to the TonB family.</text>
</comment>
<comment type="caution">
    <text evidence="13">The sequence shown here is derived from an EMBL/GenBank/DDBJ whole genome shotgun (WGS) entry which is preliminary data.</text>
</comment>
<keyword evidence="5" id="KW-0997">Cell inner membrane</keyword>
<evidence type="ECO:0000313" key="13">
    <source>
        <dbReference type="EMBL" id="MCG2575520.1"/>
    </source>
</evidence>
<proteinExistence type="inferred from homology"/>
<evidence type="ECO:0000256" key="5">
    <source>
        <dbReference type="ARBA" id="ARBA00022519"/>
    </source>
</evidence>
<dbReference type="Proteomes" id="UP001165384">
    <property type="component" value="Unassembled WGS sequence"/>
</dbReference>